<evidence type="ECO:0000313" key="3">
    <source>
        <dbReference type="Proteomes" id="UP000295361"/>
    </source>
</evidence>
<accession>A0A4R6QRC0</accession>
<keyword evidence="3" id="KW-1185">Reference proteome</keyword>
<name>A0A4R6QRC0_9BURK</name>
<reference evidence="2 3" key="1">
    <citation type="submission" date="2019-03" db="EMBL/GenBank/DDBJ databases">
        <title>Genomic Encyclopedia of Type Strains, Phase IV (KMG-IV): sequencing the most valuable type-strain genomes for metagenomic binning, comparative biology and taxonomic classification.</title>
        <authorList>
            <person name="Goeker M."/>
        </authorList>
    </citation>
    <scope>NUCLEOTIDE SEQUENCE [LARGE SCALE GENOMIC DNA]</scope>
    <source>
        <strain evidence="2 3">DSM 16998</strain>
    </source>
</reference>
<feature type="compositionally biased region" description="Basic and acidic residues" evidence="1">
    <location>
        <begin position="20"/>
        <end position="31"/>
    </location>
</feature>
<dbReference type="Proteomes" id="UP000295361">
    <property type="component" value="Unassembled WGS sequence"/>
</dbReference>
<comment type="caution">
    <text evidence="2">The sequence shown here is derived from an EMBL/GenBank/DDBJ whole genome shotgun (WGS) entry which is preliminary data.</text>
</comment>
<evidence type="ECO:0000256" key="1">
    <source>
        <dbReference type="SAM" id="MobiDB-lite"/>
    </source>
</evidence>
<proteinExistence type="predicted"/>
<dbReference type="RefSeq" id="WP_166651901.1">
    <property type="nucleotide sequence ID" value="NZ_SNXS01000002.1"/>
</dbReference>
<sequence>MNLAPQTHQVPAKRQPAEWTLEKGRKYEPFDSGKISGDQRSVARAIRMDRKR</sequence>
<dbReference type="InParanoid" id="A0A4R6QRC0"/>
<gene>
    <name evidence="2" type="ORF">DES47_102413</name>
</gene>
<dbReference type="AlphaFoldDB" id="A0A4R6QRC0"/>
<protein>
    <submittedName>
        <fullName evidence="2">Uncharacterized protein</fullName>
    </submittedName>
</protein>
<organism evidence="2 3">
    <name type="scientific">Roseateles toxinivorans</name>
    <dbReference type="NCBI Taxonomy" id="270368"/>
    <lineage>
        <taxon>Bacteria</taxon>
        <taxon>Pseudomonadati</taxon>
        <taxon>Pseudomonadota</taxon>
        <taxon>Betaproteobacteria</taxon>
        <taxon>Burkholderiales</taxon>
        <taxon>Sphaerotilaceae</taxon>
        <taxon>Roseateles</taxon>
    </lineage>
</organism>
<dbReference type="EMBL" id="SNXS01000002">
    <property type="protein sequence ID" value="TDP72668.1"/>
    <property type="molecule type" value="Genomic_DNA"/>
</dbReference>
<evidence type="ECO:0000313" key="2">
    <source>
        <dbReference type="EMBL" id="TDP72668.1"/>
    </source>
</evidence>
<feature type="region of interest" description="Disordered" evidence="1">
    <location>
        <begin position="1"/>
        <end position="52"/>
    </location>
</feature>